<dbReference type="SUPFAM" id="SSF51556">
    <property type="entry name" value="Metallo-dependent hydrolases"/>
    <property type="match status" value="1"/>
</dbReference>
<keyword evidence="2" id="KW-1185">Reference proteome</keyword>
<proteinExistence type="predicted"/>
<gene>
    <name evidence="1" type="ORF">HC175_22760</name>
</gene>
<accession>A0ABX1D5Z9</accession>
<dbReference type="EMBL" id="JAAVJR010001488">
    <property type="protein sequence ID" value="NJW55740.1"/>
    <property type="molecule type" value="Genomic_DNA"/>
</dbReference>
<protein>
    <submittedName>
        <fullName evidence="1">Dihydroorotase</fullName>
    </submittedName>
</protein>
<sequence>NPGNDPVTDNKGAVTFLLNKAQKQPVSLLPIGTLTRKSEGKDMAELYDMQQAGAIAFGDYKRSVSNPNMLKLALQYAQNFDGLVMSFPQENKIAGNGQVN</sequence>
<feature type="non-terminal residue" evidence="1">
    <location>
        <position position="1"/>
    </location>
</feature>
<reference evidence="1 2" key="1">
    <citation type="submission" date="2020-03" db="EMBL/GenBank/DDBJ databases">
        <title>Salinimicrobium sp. nov, isolated from SCS.</title>
        <authorList>
            <person name="Cao W.R."/>
        </authorList>
    </citation>
    <scope>NUCLEOTIDE SEQUENCE [LARGE SCALE GENOMIC DNA]</scope>
    <source>
        <strain evidence="2">J15B91</strain>
    </source>
</reference>
<evidence type="ECO:0000313" key="2">
    <source>
        <dbReference type="Proteomes" id="UP000703674"/>
    </source>
</evidence>
<organism evidence="1 2">
    <name type="scientific">Salinimicrobium oceani</name>
    <dbReference type="NCBI Taxonomy" id="2722702"/>
    <lineage>
        <taxon>Bacteria</taxon>
        <taxon>Pseudomonadati</taxon>
        <taxon>Bacteroidota</taxon>
        <taxon>Flavobacteriia</taxon>
        <taxon>Flavobacteriales</taxon>
        <taxon>Flavobacteriaceae</taxon>
        <taxon>Salinimicrobium</taxon>
    </lineage>
</organism>
<name>A0ABX1D5Z9_9FLAO</name>
<evidence type="ECO:0000313" key="1">
    <source>
        <dbReference type="EMBL" id="NJW55740.1"/>
    </source>
</evidence>
<dbReference type="Proteomes" id="UP000703674">
    <property type="component" value="Unassembled WGS sequence"/>
</dbReference>
<dbReference type="Gene3D" id="3.20.20.140">
    <property type="entry name" value="Metal-dependent hydrolases"/>
    <property type="match status" value="1"/>
</dbReference>
<feature type="non-terminal residue" evidence="1">
    <location>
        <position position="100"/>
    </location>
</feature>
<comment type="caution">
    <text evidence="1">The sequence shown here is derived from an EMBL/GenBank/DDBJ whole genome shotgun (WGS) entry which is preliminary data.</text>
</comment>
<dbReference type="InterPro" id="IPR032466">
    <property type="entry name" value="Metal_Hydrolase"/>
</dbReference>